<dbReference type="InterPro" id="IPR012337">
    <property type="entry name" value="RNaseH-like_sf"/>
</dbReference>
<name>A0A8D8U2H1_9HEMI</name>
<dbReference type="SUPFAM" id="SSF54060">
    <property type="entry name" value="His-Me finger endonucleases"/>
    <property type="match status" value="1"/>
</dbReference>
<organism evidence="1">
    <name type="scientific">Cacopsylla melanoneura</name>
    <dbReference type="NCBI Taxonomy" id="428564"/>
    <lineage>
        <taxon>Eukaryota</taxon>
        <taxon>Metazoa</taxon>
        <taxon>Ecdysozoa</taxon>
        <taxon>Arthropoda</taxon>
        <taxon>Hexapoda</taxon>
        <taxon>Insecta</taxon>
        <taxon>Pterygota</taxon>
        <taxon>Neoptera</taxon>
        <taxon>Paraneoptera</taxon>
        <taxon>Hemiptera</taxon>
        <taxon>Sternorrhyncha</taxon>
        <taxon>Psylloidea</taxon>
        <taxon>Psyllidae</taxon>
        <taxon>Psyllinae</taxon>
        <taxon>Cacopsylla</taxon>
    </lineage>
</organism>
<dbReference type="PANTHER" id="PTHR31511">
    <property type="entry name" value="PROTEIN CBG23764"/>
    <property type="match status" value="1"/>
</dbReference>
<dbReference type="PANTHER" id="PTHR31511:SF12">
    <property type="entry name" value="RHO TERMINATION FACTOR N-TERMINAL DOMAIN-CONTAINING PROTEIN"/>
    <property type="match status" value="1"/>
</dbReference>
<dbReference type="InterPro" id="IPR044925">
    <property type="entry name" value="His-Me_finger_sf"/>
</dbReference>
<dbReference type="GO" id="GO:0042575">
    <property type="term" value="C:DNA polymerase complex"/>
    <property type="evidence" value="ECO:0007669"/>
    <property type="project" value="UniProtKB-ARBA"/>
</dbReference>
<dbReference type="SUPFAM" id="SSF56672">
    <property type="entry name" value="DNA/RNA polymerases"/>
    <property type="match status" value="1"/>
</dbReference>
<dbReference type="GO" id="GO:0071897">
    <property type="term" value="P:DNA biosynthetic process"/>
    <property type="evidence" value="ECO:0007669"/>
    <property type="project" value="UniProtKB-ARBA"/>
</dbReference>
<dbReference type="EMBL" id="HBUF01337290">
    <property type="protein sequence ID" value="CAG6698289.1"/>
    <property type="molecule type" value="Transcribed_RNA"/>
</dbReference>
<evidence type="ECO:0008006" key="2">
    <source>
        <dbReference type="Google" id="ProtNLM"/>
    </source>
</evidence>
<reference evidence="1" key="1">
    <citation type="submission" date="2021-05" db="EMBL/GenBank/DDBJ databases">
        <authorList>
            <person name="Alioto T."/>
            <person name="Alioto T."/>
            <person name="Gomez Garrido J."/>
        </authorList>
    </citation>
    <scope>NUCLEOTIDE SEQUENCE</scope>
</reference>
<accession>A0A8D8U2H1</accession>
<proteinExistence type="predicted"/>
<evidence type="ECO:0000313" key="1">
    <source>
        <dbReference type="EMBL" id="CAG6698289.1"/>
    </source>
</evidence>
<dbReference type="InterPro" id="IPR043502">
    <property type="entry name" value="DNA/RNA_pol_sf"/>
</dbReference>
<dbReference type="SUPFAM" id="SSF53098">
    <property type="entry name" value="Ribonuclease H-like"/>
    <property type="match status" value="1"/>
</dbReference>
<dbReference type="AlphaFoldDB" id="A0A8D8U2H1"/>
<sequence length="1217" mass="142940">MFTPDFFKKIWKKNCSCLQSELSDFQAQGYTLTSIAGLEIRYVLLKSIRGSSYIKTPDAIKNTRSVANFRNRDDFCFKYSILSKHIIKRCFSIKLFSVYENKYNWSGLKWPVSIDDVKIFEKNNKNTSVHIFCISNEGLIEPLRLSKKERDNHFDLLLLSNGKKSHFTYIRNFNKLVAPQMSANIKKLTNKMFVCKKCMLYHFTKKSLDFHKCCKHTTNLPSHVNNTIPLNLKLTRSLVVFDYAEDSFKNCIRYKSNNENEYDWTKIKPQTSLKQIVKFEKKNKTVSFNVFGWNEANSEIMILKKIKEEKEDHYDLLLTKNNEGGYFYSYIKDINKFLFRYISKSGKAKYICKLCFSNFLSIENLTTHKKNCMVNSPSKVEVPTVGNNILKFENFHHQQRIPFVIYLDFECLLEKIDTTEPDSSSSFTMDYQSHKPYSFAYYIVGPDIEKNKLVLYTAKNKNDDVVEVFFKMIKRDIIKIDNYYKQIEFLNMTDEDNERFNNTHYCEHCACSFENKIKTRDHYHYENGEHTGRLRKVLCQSCNLNFKNTRYVPILAHNLSNYDGHLIIKGVGYDKKAINIIPSSSEKYIGFTKVVTKTISMKFIDTYRFLSYSLENLVKTLPKENLIHIEKFFPKIWQKNLLLKKGIFCYDYLSNLSKLKETKLPKFDDFFSKLYNQPISQEDYNHASTVFNTFNCKTLGDYAELYLKSDVLQLTEVFEAFRNVVLKNYGLDAVYYFSIPALSYDAMLKFTKVEIELLTDIDQYCFFEKGLRGGISQCSNRYAESNNPYMGENYNQNSPNIYLTYLDANNLYGYAMIRKHPQKNFKWMTKKELKNIKKNILNLTANSEEGYCLEVDVEYPDHLHDKHNDLPFLAEKKKPPNAKHEKLLTTFDVKKKYICHYLVLKQALQHGLILKKIHRGIKFIQSDFLSKYIHLNTELRRQSTTHIAQNISKLFINSIYGKTCENTRKRVNLKAVTNWKQAVRLIAKPSFQDYTILNENVVLIKSTPTKVKLNKPIFLGTTILDQSKIVMYDFHYNVVLPHFGSENVQLLYMDTDSFFYRIETEDLYEEFFKLKNYLDTSSYPPHHFLFNTKNAKQLGKFKDELSGRVITKFVGLASKLYAYETTDGLEYKKAKGARTHIVAREINMNDYIRCLFDEIVMYRKMNNIVSKEHNIKTIVSNKLVLSFNDDKRFSIAGNKINTLAYGHYKINQANNSE</sequence>
<protein>
    <recommendedName>
        <fullName evidence="2">DNA-directed DNA polymerase</fullName>
    </recommendedName>
</protein>